<feature type="region of interest" description="Disordered" evidence="1">
    <location>
        <begin position="61"/>
        <end position="83"/>
    </location>
</feature>
<accession>A0A6J6ZS38</accession>
<dbReference type="Pfam" id="PF13399">
    <property type="entry name" value="LytR_C"/>
    <property type="match status" value="1"/>
</dbReference>
<reference evidence="4" key="1">
    <citation type="submission" date="2020-05" db="EMBL/GenBank/DDBJ databases">
        <authorList>
            <person name="Chiriac C."/>
            <person name="Salcher M."/>
            <person name="Ghai R."/>
            <person name="Kavagutti S V."/>
        </authorList>
    </citation>
    <scope>NUCLEOTIDE SEQUENCE</scope>
</reference>
<name>A0A6J6ZS38_9ZZZZ</name>
<sequence>MLLAVVLSRWQAREMANNSEDYRDESGTKVGHLDLPRAGIVVVVFLVAVLALLAWTKSSATQSPGAAPATTSTTSPATTAPPTTVARANVKVQVANATAKAGSATQITQTLQTQGWNTLPPVNATSQSPNSIVYYAANRKSSGLEIAKELGLPASTVVPLTTSVPVPGSAGDDIVVLVGPNLVAG</sequence>
<evidence type="ECO:0000313" key="4">
    <source>
        <dbReference type="EMBL" id="CAB4821057.1"/>
    </source>
</evidence>
<proteinExistence type="predicted"/>
<dbReference type="Gene3D" id="3.30.70.2390">
    <property type="match status" value="1"/>
</dbReference>
<organism evidence="4">
    <name type="scientific">freshwater metagenome</name>
    <dbReference type="NCBI Taxonomy" id="449393"/>
    <lineage>
        <taxon>unclassified sequences</taxon>
        <taxon>metagenomes</taxon>
        <taxon>ecological metagenomes</taxon>
    </lineage>
</organism>
<keyword evidence="2" id="KW-0812">Transmembrane</keyword>
<keyword evidence="2" id="KW-0472">Membrane</keyword>
<gene>
    <name evidence="4" type="ORF">UFOPK3164_00420</name>
</gene>
<protein>
    <submittedName>
        <fullName evidence="4">Unannotated protein</fullName>
    </submittedName>
</protein>
<evidence type="ECO:0000259" key="3">
    <source>
        <dbReference type="Pfam" id="PF13399"/>
    </source>
</evidence>
<dbReference type="AlphaFoldDB" id="A0A6J6ZS38"/>
<evidence type="ECO:0000256" key="1">
    <source>
        <dbReference type="SAM" id="MobiDB-lite"/>
    </source>
</evidence>
<keyword evidence="2" id="KW-1133">Transmembrane helix</keyword>
<dbReference type="EMBL" id="CAFABE010000011">
    <property type="protein sequence ID" value="CAB4821057.1"/>
    <property type="molecule type" value="Genomic_DNA"/>
</dbReference>
<feature type="transmembrane region" description="Helical" evidence="2">
    <location>
        <begin position="35"/>
        <end position="55"/>
    </location>
</feature>
<dbReference type="InterPro" id="IPR027381">
    <property type="entry name" value="LytR/CpsA/Psr_C"/>
</dbReference>
<feature type="domain" description="LytR/CpsA/Psr regulator C-terminal" evidence="3">
    <location>
        <begin position="89"/>
        <end position="179"/>
    </location>
</feature>
<evidence type="ECO:0000256" key="2">
    <source>
        <dbReference type="SAM" id="Phobius"/>
    </source>
</evidence>